<dbReference type="AlphaFoldDB" id="A0A9N9LUP4"/>
<protein>
    <submittedName>
        <fullName evidence="1">Uncharacterized protein</fullName>
    </submittedName>
</protein>
<evidence type="ECO:0000313" key="1">
    <source>
        <dbReference type="EMBL" id="CAG8978941.1"/>
    </source>
</evidence>
<proteinExistence type="predicted"/>
<keyword evidence="2" id="KW-1185">Reference proteome</keyword>
<evidence type="ECO:0000313" key="2">
    <source>
        <dbReference type="Proteomes" id="UP000701801"/>
    </source>
</evidence>
<dbReference type="Proteomes" id="UP000701801">
    <property type="component" value="Unassembled WGS sequence"/>
</dbReference>
<dbReference type="EMBL" id="CAJVRM010000287">
    <property type="protein sequence ID" value="CAG8978941.1"/>
    <property type="molecule type" value="Genomic_DNA"/>
</dbReference>
<organism evidence="1 2">
    <name type="scientific">Hymenoscyphus albidus</name>
    <dbReference type="NCBI Taxonomy" id="595503"/>
    <lineage>
        <taxon>Eukaryota</taxon>
        <taxon>Fungi</taxon>
        <taxon>Dikarya</taxon>
        <taxon>Ascomycota</taxon>
        <taxon>Pezizomycotina</taxon>
        <taxon>Leotiomycetes</taxon>
        <taxon>Helotiales</taxon>
        <taxon>Helotiaceae</taxon>
        <taxon>Hymenoscyphus</taxon>
    </lineage>
</organism>
<reference evidence="1" key="1">
    <citation type="submission" date="2021-07" db="EMBL/GenBank/DDBJ databases">
        <authorList>
            <person name="Durling M."/>
        </authorList>
    </citation>
    <scope>NUCLEOTIDE SEQUENCE</scope>
</reference>
<sequence>MNGGRNYVNSSSACQARPVVWPERFRFPEEEGAMGEWHKLTYGNLDFFTPIWEVALLEQNVPVLLEV</sequence>
<accession>A0A9N9LUP4</accession>
<comment type="caution">
    <text evidence="1">The sequence shown here is derived from an EMBL/GenBank/DDBJ whole genome shotgun (WGS) entry which is preliminary data.</text>
</comment>
<gene>
    <name evidence="1" type="ORF">HYALB_00013332</name>
</gene>
<name>A0A9N9LUP4_9HELO</name>